<dbReference type="Proteomes" id="UP001597314">
    <property type="component" value="Unassembled WGS sequence"/>
</dbReference>
<dbReference type="InterPro" id="IPR043129">
    <property type="entry name" value="ATPase_NBD"/>
</dbReference>
<comment type="similarity">
    <text evidence="1">Belongs to the heat shock protein 70 family.</text>
</comment>
<protein>
    <submittedName>
        <fullName evidence="4">Hsp70 family protein</fullName>
    </submittedName>
</protein>
<keyword evidence="5" id="KW-1185">Reference proteome</keyword>
<keyword evidence="2" id="KW-0547">Nucleotide-binding</keyword>
<reference evidence="5" key="1">
    <citation type="journal article" date="2019" name="Int. J. Syst. Evol. Microbiol.">
        <title>The Global Catalogue of Microorganisms (GCM) 10K type strain sequencing project: providing services to taxonomists for standard genome sequencing and annotation.</title>
        <authorList>
            <consortium name="The Broad Institute Genomics Platform"/>
            <consortium name="The Broad Institute Genome Sequencing Center for Infectious Disease"/>
            <person name="Wu L."/>
            <person name="Ma J."/>
        </authorList>
    </citation>
    <scope>NUCLEOTIDE SEQUENCE [LARGE SCALE GENOMIC DNA]</scope>
    <source>
        <strain evidence="5">CGMCC 1.6774</strain>
    </source>
</reference>
<keyword evidence="3" id="KW-0067">ATP-binding</keyword>
<dbReference type="PANTHER" id="PTHR19375">
    <property type="entry name" value="HEAT SHOCK PROTEIN 70KDA"/>
    <property type="match status" value="1"/>
</dbReference>
<sequence length="968" mass="102693">MAQPRFSIGIDLGTSNSVLAFAPLGDDREAAVLAVPQRDTPATEVDAATLPSFLYRPEAAVAAQVTAREDGRAQRRGDTGDWIVGRLAQRRAGEVPGRVAHSAKSWLCHHGADRTARFLPWGSDELSDAEKISPVAASALILAHLRAAWNRRFAERGASFAFDAQDITVTVPASFDAAAQTLTLDAAREAGFPAHVRLLEEPQAAFYRWLDRHAEADAAWRALAGPDTTTGTAAAAPRHVLVVDIGGGTSDFSLFAVTPPTADGAGGTGGVSGAPAIERIAVSDHILLGGDNIDLAIAHLLAPRFGAGTGLVPTAPRDLSARQWDHLIAACRALKERALSSDGPPDEAFPVSVPGRGSGLLAGALSATLTRSELDTLLIDGFFPDCWATAKPKRTAGAVKEFGLPYAADPAVTRHLAAFLAGRPPVDAVLFNGGTCKPAHLRRRLVDQIAAWQEGRAPVALDSDDLDLAVALGAASAGRRQRRGAGGIAAGAARAVFMEVHRRGGDGVAGGRSLVCVLPHGAPTDASYEVGDLDLRLRLDRPVRFQVYTSTREEEREVGDVVTPNADFEMLPPLETVATVKRANAGDAGATVPVALKARLNELGLLQVACRSLDPRIRETWPLEFNLRPAPGGAGGSAPAATASGASVADEAPPLGVPAEKLAEAKRAIGVLAQPAGKKQKISAQRILDALEKALGRPKGEWSGVLLRELWATLEQHEAARALSADHEEAWLILAGFLLRPGFGVTMDPRRIDRLWAIVRGGLRFAGKRSKLQEYILWRRLAGGLDRARQEALLDAEQDRLLQPKSAPPELIRMAGAFERLGQEQKAALVEAMLATVAELAAEQKDCAAWLAALGLLLNRTPFHAGPETVVPPDLVDVAYDALRRLDWANPKFEEAQTLFLRAARAVDDPRLNPPRSLREAIAGKLEKSGVPAARTVRLREVVPVQQADRASLYGEALPPGLILGEGG</sequence>
<dbReference type="InterPro" id="IPR013126">
    <property type="entry name" value="Hsp_70_fam"/>
</dbReference>
<accession>A0ABW5AH86</accession>
<proteinExistence type="inferred from homology"/>
<evidence type="ECO:0000256" key="2">
    <source>
        <dbReference type="ARBA" id="ARBA00022741"/>
    </source>
</evidence>
<evidence type="ECO:0000256" key="1">
    <source>
        <dbReference type="ARBA" id="ARBA00007381"/>
    </source>
</evidence>
<dbReference type="RefSeq" id="WP_378476684.1">
    <property type="nucleotide sequence ID" value="NZ_JBHUIW010000003.1"/>
</dbReference>
<dbReference type="InterPro" id="IPR021030">
    <property type="entry name" value="DUF3731"/>
</dbReference>
<dbReference type="PROSITE" id="PS00297">
    <property type="entry name" value="HSP70_1"/>
    <property type="match status" value="1"/>
</dbReference>
<dbReference type="PROSITE" id="PS00329">
    <property type="entry name" value="HSP70_2"/>
    <property type="match status" value="1"/>
</dbReference>
<dbReference type="EMBL" id="JBHUIW010000003">
    <property type="protein sequence ID" value="MFD2181506.1"/>
    <property type="molecule type" value="Genomic_DNA"/>
</dbReference>
<organism evidence="4 5">
    <name type="scientific">Rhodoplanes azumiensis</name>
    <dbReference type="NCBI Taxonomy" id="1897628"/>
    <lineage>
        <taxon>Bacteria</taxon>
        <taxon>Pseudomonadati</taxon>
        <taxon>Pseudomonadota</taxon>
        <taxon>Alphaproteobacteria</taxon>
        <taxon>Hyphomicrobiales</taxon>
        <taxon>Nitrobacteraceae</taxon>
        <taxon>Rhodoplanes</taxon>
    </lineage>
</organism>
<dbReference type="SUPFAM" id="SSF53067">
    <property type="entry name" value="Actin-like ATPase domain"/>
    <property type="match status" value="2"/>
</dbReference>
<evidence type="ECO:0000313" key="4">
    <source>
        <dbReference type="EMBL" id="MFD2181506.1"/>
    </source>
</evidence>
<comment type="caution">
    <text evidence="4">The sequence shown here is derived from an EMBL/GenBank/DDBJ whole genome shotgun (WGS) entry which is preliminary data.</text>
</comment>
<dbReference type="InterPro" id="IPR018181">
    <property type="entry name" value="Heat_shock_70_CS"/>
</dbReference>
<name>A0ABW5AH86_9BRAD</name>
<dbReference type="Gene3D" id="3.90.640.10">
    <property type="entry name" value="Actin, Chain A, domain 4"/>
    <property type="match status" value="1"/>
</dbReference>
<dbReference type="Pfam" id="PF00012">
    <property type="entry name" value="HSP70"/>
    <property type="match status" value="1"/>
</dbReference>
<evidence type="ECO:0000256" key="3">
    <source>
        <dbReference type="ARBA" id="ARBA00022840"/>
    </source>
</evidence>
<gene>
    <name evidence="4" type="ORF">ACFSOX_05020</name>
</gene>
<dbReference type="CDD" id="cd10170">
    <property type="entry name" value="ASKHA_NBD_HSP70"/>
    <property type="match status" value="1"/>
</dbReference>
<evidence type="ECO:0000313" key="5">
    <source>
        <dbReference type="Proteomes" id="UP001597314"/>
    </source>
</evidence>
<dbReference type="Pfam" id="PF12531">
    <property type="entry name" value="DUF3731"/>
    <property type="match status" value="1"/>
</dbReference>
<dbReference type="Gene3D" id="3.30.420.40">
    <property type="match status" value="2"/>
</dbReference>